<feature type="domain" description="H-type lectin" evidence="2">
    <location>
        <begin position="67"/>
        <end position="130"/>
    </location>
</feature>
<organism evidence="3">
    <name type="scientific">Arion vulgaris</name>
    <dbReference type="NCBI Taxonomy" id="1028688"/>
    <lineage>
        <taxon>Eukaryota</taxon>
        <taxon>Metazoa</taxon>
        <taxon>Spiralia</taxon>
        <taxon>Lophotrochozoa</taxon>
        <taxon>Mollusca</taxon>
        <taxon>Gastropoda</taxon>
        <taxon>Heterobranchia</taxon>
        <taxon>Euthyneura</taxon>
        <taxon>Panpulmonata</taxon>
        <taxon>Eupulmonata</taxon>
        <taxon>Stylommatophora</taxon>
        <taxon>Helicina</taxon>
        <taxon>Arionoidea</taxon>
        <taxon>Arionidae</taxon>
        <taxon>Arion</taxon>
    </lineage>
</organism>
<name>A0A0B7ACW2_9EUPU</name>
<dbReference type="GO" id="GO:0007155">
    <property type="term" value="P:cell adhesion"/>
    <property type="evidence" value="ECO:0007669"/>
    <property type="project" value="InterPro"/>
</dbReference>
<dbReference type="GO" id="GO:0030246">
    <property type="term" value="F:carbohydrate binding"/>
    <property type="evidence" value="ECO:0007669"/>
    <property type="project" value="InterPro"/>
</dbReference>
<evidence type="ECO:0000256" key="1">
    <source>
        <dbReference type="SAM" id="SignalP"/>
    </source>
</evidence>
<reference evidence="3" key="1">
    <citation type="submission" date="2014-12" db="EMBL/GenBank/DDBJ databases">
        <title>Insight into the proteome of Arion vulgaris.</title>
        <authorList>
            <person name="Aradska J."/>
            <person name="Bulat T."/>
            <person name="Smidak R."/>
            <person name="Sarate P."/>
            <person name="Gangsoo J."/>
            <person name="Sialana F."/>
            <person name="Bilban M."/>
            <person name="Lubec G."/>
        </authorList>
    </citation>
    <scope>NUCLEOTIDE SEQUENCE</scope>
    <source>
        <tissue evidence="3">Skin</tissue>
    </source>
</reference>
<dbReference type="InterPro" id="IPR019019">
    <property type="entry name" value="H-type_lectin_domain"/>
</dbReference>
<protein>
    <recommendedName>
        <fullName evidence="2">H-type lectin domain-containing protein</fullName>
    </recommendedName>
</protein>
<accession>A0A0B7ACW2</accession>
<dbReference type="AlphaFoldDB" id="A0A0B7ACW2"/>
<proteinExistence type="predicted"/>
<dbReference type="InterPro" id="IPR037221">
    <property type="entry name" value="H-type_lectin_dom_sf"/>
</dbReference>
<dbReference type="Gene3D" id="2.60.40.2080">
    <property type="match status" value="1"/>
</dbReference>
<feature type="signal peptide" evidence="1">
    <location>
        <begin position="1"/>
        <end position="34"/>
    </location>
</feature>
<dbReference type="EMBL" id="HACG01031738">
    <property type="protein sequence ID" value="CEK78603.1"/>
    <property type="molecule type" value="Transcribed_RNA"/>
</dbReference>
<gene>
    <name evidence="3" type="primary">ORF110988</name>
</gene>
<feature type="non-terminal residue" evidence="3">
    <location>
        <position position="1"/>
    </location>
</feature>
<dbReference type="SUPFAM" id="SSF141086">
    <property type="entry name" value="Agglutinin HPA-like"/>
    <property type="match status" value="1"/>
</dbReference>
<keyword evidence="1" id="KW-0732">Signal</keyword>
<evidence type="ECO:0000313" key="3">
    <source>
        <dbReference type="EMBL" id="CEK78603.1"/>
    </source>
</evidence>
<sequence length="133" mass="14907">RNSLIQITRTDITDKMDSFMKGLVLLCLVSLSAAVIQDGIVACGADSSWKPTGAKTSRAVERQSANSIQFKKAYKRAPKVILSVIQLDSEQSQNLRYEIRLNSVANTGFKFSCVTWHYTKIYSLTVRWVSVDE</sequence>
<evidence type="ECO:0000259" key="2">
    <source>
        <dbReference type="Pfam" id="PF09458"/>
    </source>
</evidence>
<dbReference type="Pfam" id="PF09458">
    <property type="entry name" value="H_lectin"/>
    <property type="match status" value="1"/>
</dbReference>
<feature type="chain" id="PRO_5002111253" description="H-type lectin domain-containing protein" evidence="1">
    <location>
        <begin position="35"/>
        <end position="133"/>
    </location>
</feature>